<organism evidence="1">
    <name type="scientific">gut metagenome</name>
    <dbReference type="NCBI Taxonomy" id="749906"/>
    <lineage>
        <taxon>unclassified sequences</taxon>
        <taxon>metagenomes</taxon>
        <taxon>organismal metagenomes</taxon>
    </lineage>
</organism>
<gene>
    <name evidence="1" type="ORF">EVA_07753</name>
</gene>
<dbReference type="InterPro" id="IPR019734">
    <property type="entry name" value="TPR_rpt"/>
</dbReference>
<comment type="caution">
    <text evidence="1">The sequence shown here is derived from an EMBL/GenBank/DDBJ whole genome shotgun (WGS) entry which is preliminary data.</text>
</comment>
<sequence>MIDADPYDAVSWAQLADIQQKQGNLVDCVGSCDYALAIDESNQQAMNLKVFALFGQGKFDEALRFCQESMEKMPNDYAIRMYAAEQLCTNGRTTESLSYFHEALRLCPLDNADRPRIVCGLATALAQEGEDDRAIETMLVLCTTGHAPQDLYFQMQETFFELKQPAMAVKVLTRLYEMDATNEKNNVRILKELLSRECFGEAEDLWMKLVDATYPKDYSLRFYHLSLAMYHLKKKARYLQLLQQASEENPDIFKRTIGALYGLTDIPAILARAAEDANRWEA</sequence>
<dbReference type="PANTHER" id="PTHR12558">
    <property type="entry name" value="CELL DIVISION CYCLE 16,23,27"/>
    <property type="match status" value="1"/>
</dbReference>
<proteinExistence type="predicted"/>
<accession>J9GA36</accession>
<protein>
    <submittedName>
        <fullName evidence="1">Tetratricopeptide repeat-containing domain protein</fullName>
    </submittedName>
</protein>
<dbReference type="PANTHER" id="PTHR12558:SF13">
    <property type="entry name" value="CELL DIVISION CYCLE PROTEIN 27 HOMOLOG"/>
    <property type="match status" value="1"/>
</dbReference>
<dbReference type="EMBL" id="AMCI01001906">
    <property type="protein sequence ID" value="EJX04137.1"/>
    <property type="molecule type" value="Genomic_DNA"/>
</dbReference>
<dbReference type="SUPFAM" id="SSF48452">
    <property type="entry name" value="TPR-like"/>
    <property type="match status" value="2"/>
</dbReference>
<dbReference type="GO" id="GO:0051301">
    <property type="term" value="P:cell division"/>
    <property type="evidence" value="ECO:0007669"/>
    <property type="project" value="TreeGrafter"/>
</dbReference>
<dbReference type="InterPro" id="IPR011990">
    <property type="entry name" value="TPR-like_helical_dom_sf"/>
</dbReference>
<evidence type="ECO:0000313" key="1">
    <source>
        <dbReference type="EMBL" id="EJX04137.1"/>
    </source>
</evidence>
<name>J9GA36_9ZZZZ</name>
<reference evidence="1" key="1">
    <citation type="journal article" date="2012" name="PLoS ONE">
        <title>Gene sets for utilization of primary and secondary nutrition supplies in the distal gut of endangered iberian lynx.</title>
        <authorList>
            <person name="Alcaide M."/>
            <person name="Messina E."/>
            <person name="Richter M."/>
            <person name="Bargiela R."/>
            <person name="Peplies J."/>
            <person name="Huws S.A."/>
            <person name="Newbold C.J."/>
            <person name="Golyshin P.N."/>
            <person name="Simon M.A."/>
            <person name="Lopez G."/>
            <person name="Yakimov M.M."/>
            <person name="Ferrer M."/>
        </authorList>
    </citation>
    <scope>NUCLEOTIDE SEQUENCE</scope>
</reference>
<dbReference type="Gene3D" id="1.25.40.10">
    <property type="entry name" value="Tetratricopeptide repeat domain"/>
    <property type="match status" value="1"/>
</dbReference>
<dbReference type="AlphaFoldDB" id="J9GA36"/>
<dbReference type="SMART" id="SM00028">
    <property type="entry name" value="TPR"/>
    <property type="match status" value="3"/>
</dbReference>